<reference evidence="1" key="1">
    <citation type="submission" date="2018-05" db="EMBL/GenBank/DDBJ databases">
        <authorList>
            <person name="Lanie J.A."/>
            <person name="Ng W.-L."/>
            <person name="Kazmierczak K.M."/>
            <person name="Andrzejewski T.M."/>
            <person name="Davidsen T.M."/>
            <person name="Wayne K.J."/>
            <person name="Tettelin H."/>
            <person name="Glass J.I."/>
            <person name="Rusch D."/>
            <person name="Podicherti R."/>
            <person name="Tsui H.-C.T."/>
            <person name="Winkler M.E."/>
        </authorList>
    </citation>
    <scope>NUCLEOTIDE SEQUENCE</scope>
</reference>
<name>A0A382BIL4_9ZZZZ</name>
<gene>
    <name evidence="1" type="ORF">METZ01_LOCUS165976</name>
</gene>
<dbReference type="AlphaFoldDB" id="A0A382BIL4"/>
<accession>A0A382BIL4</accession>
<feature type="non-terminal residue" evidence="1">
    <location>
        <position position="61"/>
    </location>
</feature>
<protein>
    <submittedName>
        <fullName evidence="1">Uncharacterized protein</fullName>
    </submittedName>
</protein>
<organism evidence="1">
    <name type="scientific">marine metagenome</name>
    <dbReference type="NCBI Taxonomy" id="408172"/>
    <lineage>
        <taxon>unclassified sequences</taxon>
        <taxon>metagenomes</taxon>
        <taxon>ecological metagenomes</taxon>
    </lineage>
</organism>
<dbReference type="PROSITE" id="PS51257">
    <property type="entry name" value="PROKAR_LIPOPROTEIN"/>
    <property type="match status" value="1"/>
</dbReference>
<dbReference type="EMBL" id="UINC01029793">
    <property type="protein sequence ID" value="SVB13122.1"/>
    <property type="molecule type" value="Genomic_DNA"/>
</dbReference>
<proteinExistence type="predicted"/>
<evidence type="ECO:0000313" key="1">
    <source>
        <dbReference type="EMBL" id="SVB13122.1"/>
    </source>
</evidence>
<sequence>MHKNTAFVFAMLVGTAALVACSSGDTASEATEAMETAVTYPECRIAPATERFPERGTPEEV</sequence>